<dbReference type="Gene3D" id="3.40.50.2000">
    <property type="entry name" value="Glycogen Phosphorylase B"/>
    <property type="match status" value="1"/>
</dbReference>
<protein>
    <submittedName>
        <fullName evidence="2">Glycosyltransferase</fullName>
        <ecNumber evidence="2">2.4.-.-</ecNumber>
    </submittedName>
</protein>
<dbReference type="EC" id="2.4.-.-" evidence="2"/>
<feature type="domain" description="Glycosyl transferase family 1" evidence="1">
    <location>
        <begin position="165"/>
        <end position="329"/>
    </location>
</feature>
<accession>A0ABT9CCM7</accession>
<dbReference type="CDD" id="cd03801">
    <property type="entry name" value="GT4_PimA-like"/>
    <property type="match status" value="1"/>
</dbReference>
<name>A0ABT9CCM7_9BACL</name>
<dbReference type="RefSeq" id="WP_305024183.1">
    <property type="nucleotide sequence ID" value="NZ_JAUQTB010000005.1"/>
</dbReference>
<reference evidence="2 3" key="1">
    <citation type="submission" date="2023-07" db="EMBL/GenBank/DDBJ databases">
        <title>Paenibacillus sp. JX-17 nov. isolated from soil.</title>
        <authorList>
            <person name="Wan Y."/>
            <person name="Liu B."/>
        </authorList>
    </citation>
    <scope>NUCLEOTIDE SEQUENCE [LARGE SCALE GENOMIC DNA]</scope>
    <source>
        <strain evidence="2 3">JX-17</strain>
    </source>
</reference>
<evidence type="ECO:0000259" key="1">
    <source>
        <dbReference type="Pfam" id="PF00534"/>
    </source>
</evidence>
<organism evidence="2 3">
    <name type="scientific">Paenibacillus lacisoli</name>
    <dbReference type="NCBI Taxonomy" id="3064525"/>
    <lineage>
        <taxon>Bacteria</taxon>
        <taxon>Bacillati</taxon>
        <taxon>Bacillota</taxon>
        <taxon>Bacilli</taxon>
        <taxon>Bacillales</taxon>
        <taxon>Paenibacillaceae</taxon>
        <taxon>Paenibacillus</taxon>
    </lineage>
</organism>
<proteinExistence type="predicted"/>
<dbReference type="Proteomes" id="UP001240171">
    <property type="component" value="Unassembled WGS sequence"/>
</dbReference>
<keyword evidence="3" id="KW-1185">Reference proteome</keyword>
<gene>
    <name evidence="2" type="ORF">Q5741_11200</name>
</gene>
<comment type="caution">
    <text evidence="2">The sequence shown here is derived from an EMBL/GenBank/DDBJ whole genome shotgun (WGS) entry which is preliminary data.</text>
</comment>
<dbReference type="EMBL" id="JAUQTB010000005">
    <property type="protein sequence ID" value="MDO7906982.1"/>
    <property type="molecule type" value="Genomic_DNA"/>
</dbReference>
<dbReference type="PANTHER" id="PTHR45947">
    <property type="entry name" value="SULFOQUINOVOSYL TRANSFERASE SQD2"/>
    <property type="match status" value="1"/>
</dbReference>
<dbReference type="InterPro" id="IPR001296">
    <property type="entry name" value="Glyco_trans_1"/>
</dbReference>
<sequence>MNVLFVFYNPSGGMDTVNRERVDALRAYGINGHCLYFMSGPGVQNNYPMPTFVTNNDNDIYQILMQGSYTAIIVVSAYDTLPRLRGLGYTGRLIFEVQGFGPKEVARQVLSQAQPVIETYADALLTPYTPHIVEILQQVYPAKPKFNIHNCLNTSRFSYRAHPRLENPVLAWIGRIEDNKNWNEFLLISHHLLQHRPDLRLWMFEDPALSAPVERQQFYQMIQELELQHYLTIHADVPHAAMPDYFSRVGDSGGMLISTSKVEGGPMSVLEAISCRCPVLTTDSDGVRSAVVHNITGKYYTLGNIQEAVQEALTLMHDHTLRNNITEQALAHVQMYFSPEQYGTSFRSMLVQLGVY</sequence>
<evidence type="ECO:0000313" key="3">
    <source>
        <dbReference type="Proteomes" id="UP001240171"/>
    </source>
</evidence>
<dbReference type="Pfam" id="PF00534">
    <property type="entry name" value="Glycos_transf_1"/>
    <property type="match status" value="1"/>
</dbReference>
<evidence type="ECO:0000313" key="2">
    <source>
        <dbReference type="EMBL" id="MDO7906982.1"/>
    </source>
</evidence>
<keyword evidence="2" id="KW-0328">Glycosyltransferase</keyword>
<dbReference type="GO" id="GO:0016757">
    <property type="term" value="F:glycosyltransferase activity"/>
    <property type="evidence" value="ECO:0007669"/>
    <property type="project" value="UniProtKB-KW"/>
</dbReference>
<dbReference type="InterPro" id="IPR050194">
    <property type="entry name" value="Glycosyltransferase_grp1"/>
</dbReference>
<keyword evidence="2" id="KW-0808">Transferase</keyword>
<dbReference type="SUPFAM" id="SSF53756">
    <property type="entry name" value="UDP-Glycosyltransferase/glycogen phosphorylase"/>
    <property type="match status" value="1"/>
</dbReference>
<dbReference type="PANTHER" id="PTHR45947:SF3">
    <property type="entry name" value="SULFOQUINOVOSYL TRANSFERASE SQD2"/>
    <property type="match status" value="1"/>
</dbReference>